<dbReference type="Pfam" id="PF00496">
    <property type="entry name" value="SBP_bac_5"/>
    <property type="match status" value="1"/>
</dbReference>
<feature type="domain" description="Solute-binding protein family 5" evidence="3">
    <location>
        <begin position="97"/>
        <end position="438"/>
    </location>
</feature>
<reference evidence="4 5" key="1">
    <citation type="submission" date="2019-07" db="EMBL/GenBank/DDBJ databases">
        <authorList>
            <person name="Zhou L.-Y."/>
        </authorList>
    </citation>
    <scope>NUCLEOTIDE SEQUENCE [LARGE SCALE GENOMIC DNA]</scope>
    <source>
        <strain evidence="4 5">YIM 101269</strain>
    </source>
</reference>
<keyword evidence="5" id="KW-1185">Reference proteome</keyword>
<dbReference type="Gene3D" id="3.10.105.10">
    <property type="entry name" value="Dipeptide-binding Protein, Domain 3"/>
    <property type="match status" value="1"/>
</dbReference>
<evidence type="ECO:0000256" key="1">
    <source>
        <dbReference type="SAM" id="MobiDB-lite"/>
    </source>
</evidence>
<organism evidence="4 5">
    <name type="scientific">Tessaracoccus rhinocerotis</name>
    <dbReference type="NCBI Taxonomy" id="1689449"/>
    <lineage>
        <taxon>Bacteria</taxon>
        <taxon>Bacillati</taxon>
        <taxon>Actinomycetota</taxon>
        <taxon>Actinomycetes</taxon>
        <taxon>Propionibacteriales</taxon>
        <taxon>Propionibacteriaceae</taxon>
        <taxon>Tessaracoccus</taxon>
    </lineage>
</organism>
<feature type="region of interest" description="Disordered" evidence="1">
    <location>
        <begin position="30"/>
        <end position="52"/>
    </location>
</feature>
<dbReference type="GO" id="GO:0042597">
    <property type="term" value="C:periplasmic space"/>
    <property type="evidence" value="ECO:0007669"/>
    <property type="project" value="UniProtKB-ARBA"/>
</dbReference>
<name>A0A553JZ06_9ACTN</name>
<dbReference type="OrthoDB" id="9803988at2"/>
<evidence type="ECO:0000313" key="5">
    <source>
        <dbReference type="Proteomes" id="UP000317638"/>
    </source>
</evidence>
<feature type="signal peptide" evidence="2">
    <location>
        <begin position="1"/>
        <end position="31"/>
    </location>
</feature>
<feature type="compositionally biased region" description="Low complexity" evidence="1">
    <location>
        <begin position="34"/>
        <end position="52"/>
    </location>
</feature>
<evidence type="ECO:0000256" key="2">
    <source>
        <dbReference type="SAM" id="SignalP"/>
    </source>
</evidence>
<dbReference type="PANTHER" id="PTHR30290">
    <property type="entry name" value="PERIPLASMIC BINDING COMPONENT OF ABC TRANSPORTER"/>
    <property type="match status" value="1"/>
</dbReference>
<dbReference type="GO" id="GO:0043190">
    <property type="term" value="C:ATP-binding cassette (ABC) transporter complex"/>
    <property type="evidence" value="ECO:0007669"/>
    <property type="project" value="InterPro"/>
</dbReference>
<gene>
    <name evidence="4" type="ORF">FOJ82_10460</name>
</gene>
<comment type="caution">
    <text evidence="4">The sequence shown here is derived from an EMBL/GenBank/DDBJ whole genome shotgun (WGS) entry which is preliminary data.</text>
</comment>
<accession>A0A553JZ06</accession>
<dbReference type="Gene3D" id="3.40.190.10">
    <property type="entry name" value="Periplasmic binding protein-like II"/>
    <property type="match status" value="1"/>
</dbReference>
<dbReference type="PIRSF" id="PIRSF002741">
    <property type="entry name" value="MppA"/>
    <property type="match status" value="1"/>
</dbReference>
<dbReference type="PROSITE" id="PS51257">
    <property type="entry name" value="PROKAR_LIPOPROTEIN"/>
    <property type="match status" value="1"/>
</dbReference>
<dbReference type="InterPro" id="IPR030678">
    <property type="entry name" value="Peptide/Ni-bd"/>
</dbReference>
<dbReference type="InterPro" id="IPR039424">
    <property type="entry name" value="SBP_5"/>
</dbReference>
<dbReference type="InterPro" id="IPR000914">
    <property type="entry name" value="SBP_5_dom"/>
</dbReference>
<dbReference type="GO" id="GO:1904680">
    <property type="term" value="F:peptide transmembrane transporter activity"/>
    <property type="evidence" value="ECO:0007669"/>
    <property type="project" value="TreeGrafter"/>
</dbReference>
<evidence type="ECO:0000259" key="3">
    <source>
        <dbReference type="Pfam" id="PF00496"/>
    </source>
</evidence>
<dbReference type="Proteomes" id="UP000317638">
    <property type="component" value="Unassembled WGS sequence"/>
</dbReference>
<dbReference type="SUPFAM" id="SSF53850">
    <property type="entry name" value="Periplasmic binding protein-like II"/>
    <property type="match status" value="1"/>
</dbReference>
<sequence length="524" mass="56885">MTRTSFRRWLTAGAVATMAAALVACSGGTEAGNAPSPDATGDPGAGATADTGGSKGVLRLAMNQDIQGWDIGNQPGYMGWPAEAVWDTLFKCDAFNELEPDIAESWEINEDRSGVTAHIREGMEFSDGTPVDSAAVEASFTYIKETSSRAADYASLVIETPDAYTVSLTWDEPQVTLEDKVCAPKITTPALIESGNTNDEPIGSGPYVLDAAKTTRGSVYAFAKNENHWNADHYPYEELLVSVIESETATVSALKTGQLDGARVTAPSVAEVEASGLNTKQYRAQVPRLILSDRTGEKIPALGDVRVRQAINMVFDKETVAQALYLGHAEPTAQVFRPGSRAHIEGLEDPYPFDVEKARELMAEAGYADGFSIELPTMTGQNHETVLPYITQQLAEINITVEQVPLSGANAIGDLLSGTYPVVFWELGNIGDSAMQIYIEATPDGWWNLQHQPNEYVDSRFEQMASADEATSEKLQQEINQYIVDEAWFAPLVYAGGFWAFTDDVQIPTDSFVEGLHPALRDFK</sequence>
<dbReference type="AlphaFoldDB" id="A0A553JZ06"/>
<keyword evidence="2" id="KW-0732">Signal</keyword>
<dbReference type="GO" id="GO:0015833">
    <property type="term" value="P:peptide transport"/>
    <property type="evidence" value="ECO:0007669"/>
    <property type="project" value="TreeGrafter"/>
</dbReference>
<evidence type="ECO:0000313" key="4">
    <source>
        <dbReference type="EMBL" id="TRY17698.1"/>
    </source>
</evidence>
<feature type="chain" id="PRO_5039604848" evidence="2">
    <location>
        <begin position="32"/>
        <end position="524"/>
    </location>
</feature>
<proteinExistence type="predicted"/>
<protein>
    <submittedName>
        <fullName evidence="4">ABC transporter substrate-binding protein</fullName>
    </submittedName>
</protein>
<dbReference type="EMBL" id="VKKG01000004">
    <property type="protein sequence ID" value="TRY17698.1"/>
    <property type="molecule type" value="Genomic_DNA"/>
</dbReference>